<feature type="transmembrane region" description="Helical" evidence="7">
    <location>
        <begin position="176"/>
        <end position="194"/>
    </location>
</feature>
<feature type="transmembrane region" description="Helical" evidence="7">
    <location>
        <begin position="147"/>
        <end position="170"/>
    </location>
</feature>
<organism evidence="8 9">
    <name type="scientific">Phialemonium thermophilum</name>
    <dbReference type="NCBI Taxonomy" id="223376"/>
    <lineage>
        <taxon>Eukaryota</taxon>
        <taxon>Fungi</taxon>
        <taxon>Dikarya</taxon>
        <taxon>Ascomycota</taxon>
        <taxon>Pezizomycotina</taxon>
        <taxon>Sordariomycetes</taxon>
        <taxon>Sordariomycetidae</taxon>
        <taxon>Cephalothecales</taxon>
        <taxon>Cephalothecaceae</taxon>
        <taxon>Phialemonium</taxon>
    </lineage>
</organism>
<comment type="subcellular location">
    <subcellularLocation>
        <location evidence="1">Membrane</location>
        <topology evidence="1">Multi-pass membrane protein</topology>
    </subcellularLocation>
</comment>
<protein>
    <recommendedName>
        <fullName evidence="10">Major facilitator superfamily (MFS) profile domain-containing protein</fullName>
    </recommendedName>
</protein>
<feature type="transmembrane region" description="Helical" evidence="7">
    <location>
        <begin position="117"/>
        <end position="135"/>
    </location>
</feature>
<accession>A0ABR3WT27</accession>
<name>A0ABR3WT27_9PEZI</name>
<feature type="region of interest" description="Disordered" evidence="6">
    <location>
        <begin position="1"/>
        <end position="26"/>
    </location>
</feature>
<feature type="transmembrane region" description="Helical" evidence="7">
    <location>
        <begin position="470"/>
        <end position="489"/>
    </location>
</feature>
<dbReference type="Proteomes" id="UP001586593">
    <property type="component" value="Unassembled WGS sequence"/>
</dbReference>
<dbReference type="Pfam" id="PF07690">
    <property type="entry name" value="MFS_1"/>
    <property type="match status" value="1"/>
</dbReference>
<keyword evidence="4 7" id="KW-1133">Transmembrane helix</keyword>
<evidence type="ECO:0000256" key="6">
    <source>
        <dbReference type="SAM" id="MobiDB-lite"/>
    </source>
</evidence>
<evidence type="ECO:0000313" key="9">
    <source>
        <dbReference type="Proteomes" id="UP001586593"/>
    </source>
</evidence>
<evidence type="ECO:0000313" key="8">
    <source>
        <dbReference type="EMBL" id="KAL1866815.1"/>
    </source>
</evidence>
<dbReference type="Gene3D" id="1.20.1250.20">
    <property type="entry name" value="MFS general substrate transporter like domains"/>
    <property type="match status" value="1"/>
</dbReference>
<reference evidence="8 9" key="1">
    <citation type="journal article" date="2024" name="Commun. Biol.">
        <title>Comparative genomic analysis of thermophilic fungi reveals convergent evolutionary adaptations and gene losses.</title>
        <authorList>
            <person name="Steindorff A.S."/>
            <person name="Aguilar-Pontes M.V."/>
            <person name="Robinson A.J."/>
            <person name="Andreopoulos B."/>
            <person name="LaButti K."/>
            <person name="Kuo A."/>
            <person name="Mondo S."/>
            <person name="Riley R."/>
            <person name="Otillar R."/>
            <person name="Haridas S."/>
            <person name="Lipzen A."/>
            <person name="Grimwood J."/>
            <person name="Schmutz J."/>
            <person name="Clum A."/>
            <person name="Reid I.D."/>
            <person name="Moisan M.C."/>
            <person name="Butler G."/>
            <person name="Nguyen T.T.M."/>
            <person name="Dewar K."/>
            <person name="Conant G."/>
            <person name="Drula E."/>
            <person name="Henrissat B."/>
            <person name="Hansel C."/>
            <person name="Singer S."/>
            <person name="Hutchinson M.I."/>
            <person name="de Vries R.P."/>
            <person name="Natvig D.O."/>
            <person name="Powell A.J."/>
            <person name="Tsang A."/>
            <person name="Grigoriev I.V."/>
        </authorList>
    </citation>
    <scope>NUCLEOTIDE SEQUENCE [LARGE SCALE GENOMIC DNA]</scope>
    <source>
        <strain evidence="8 9">ATCC 24622</strain>
    </source>
</reference>
<evidence type="ECO:0000256" key="4">
    <source>
        <dbReference type="ARBA" id="ARBA00022989"/>
    </source>
</evidence>
<feature type="transmembrane region" description="Helical" evidence="7">
    <location>
        <begin position="436"/>
        <end position="458"/>
    </location>
</feature>
<evidence type="ECO:0008006" key="10">
    <source>
        <dbReference type="Google" id="ProtNLM"/>
    </source>
</evidence>
<sequence>MTQTKQENAGSPAQGGDIEETIRVSENRGDTIEVRTSAIQEKTRGVEHDDAAELFDVEEGTFEYTRSEADKVRLKLDTILLPMMCISYLLSFIDKVALSNASILGIRTDNHLVGQQYSWVSAIFYFGYLVAQYPSSVLMQKLPIGRYLGVMIALWGVASTCIVATTNFATLAVCRFFLGFFETCISPIMTIYVGQYWTRREQPLRACVWWMGAPFGGFIIDGLAYSITSPSWGGSHYTQWQVLFLIWGPITIGWGIFLFFAMPNSPMTAWFLSDRERKVAVMRVISNSTGIENRHYRTYQVWECLKDPQSWVYFSLALLQCVVGSGLTNFDKIVLTGLGYDDHQATRASFGGDGVQLFSLIAAGTVTVMARNARIVTSLVSNFVVLLGSLLVYCLPESNRAGRQGGLYIMFVNTVTYIMVMSLISSNVGGFTKKATCAVMVFVGYAVGQIISPQFFLASESPTYPTGFRAFYVSTALMIVIQICFYVYLRWENARRDKLAAALDSQEQLNAVSFLDLTDREQLGFRYIY</sequence>
<evidence type="ECO:0000256" key="1">
    <source>
        <dbReference type="ARBA" id="ARBA00004141"/>
    </source>
</evidence>
<keyword evidence="2" id="KW-0813">Transport</keyword>
<evidence type="ECO:0000256" key="2">
    <source>
        <dbReference type="ARBA" id="ARBA00022448"/>
    </source>
</evidence>
<dbReference type="EMBL" id="JAZHXJ010000256">
    <property type="protein sequence ID" value="KAL1866815.1"/>
    <property type="molecule type" value="Genomic_DNA"/>
</dbReference>
<evidence type="ECO:0000256" key="5">
    <source>
        <dbReference type="ARBA" id="ARBA00023136"/>
    </source>
</evidence>
<evidence type="ECO:0000256" key="3">
    <source>
        <dbReference type="ARBA" id="ARBA00022692"/>
    </source>
</evidence>
<dbReference type="InterPro" id="IPR036259">
    <property type="entry name" value="MFS_trans_sf"/>
</dbReference>
<dbReference type="SUPFAM" id="SSF103473">
    <property type="entry name" value="MFS general substrate transporter"/>
    <property type="match status" value="1"/>
</dbReference>
<keyword evidence="9" id="KW-1185">Reference proteome</keyword>
<feature type="transmembrane region" description="Helical" evidence="7">
    <location>
        <begin position="240"/>
        <end position="261"/>
    </location>
</feature>
<dbReference type="PANTHER" id="PTHR43791:SF70">
    <property type="entry name" value="MAJOR FACILITATOR SUPERFAMILY (MFS) PROFILE DOMAIN-CONTAINING PROTEIN"/>
    <property type="match status" value="1"/>
</dbReference>
<feature type="compositionally biased region" description="Polar residues" evidence="6">
    <location>
        <begin position="1"/>
        <end position="11"/>
    </location>
</feature>
<gene>
    <name evidence="8" type="ORF">VTK73DRAFT_4514</name>
</gene>
<evidence type="ECO:0000256" key="7">
    <source>
        <dbReference type="SAM" id="Phobius"/>
    </source>
</evidence>
<keyword evidence="3 7" id="KW-0812">Transmembrane</keyword>
<dbReference type="InterPro" id="IPR011701">
    <property type="entry name" value="MFS"/>
</dbReference>
<feature type="transmembrane region" description="Helical" evidence="7">
    <location>
        <begin position="375"/>
        <end position="393"/>
    </location>
</feature>
<keyword evidence="5 7" id="KW-0472">Membrane</keyword>
<dbReference type="PANTHER" id="PTHR43791">
    <property type="entry name" value="PERMEASE-RELATED"/>
    <property type="match status" value="1"/>
</dbReference>
<feature type="transmembrane region" description="Helical" evidence="7">
    <location>
        <begin position="206"/>
        <end position="228"/>
    </location>
</feature>
<proteinExistence type="predicted"/>
<feature type="transmembrane region" description="Helical" evidence="7">
    <location>
        <begin position="79"/>
        <end position="97"/>
    </location>
</feature>
<feature type="transmembrane region" description="Helical" evidence="7">
    <location>
        <begin position="405"/>
        <end position="424"/>
    </location>
</feature>
<comment type="caution">
    <text evidence="8">The sequence shown here is derived from an EMBL/GenBank/DDBJ whole genome shotgun (WGS) entry which is preliminary data.</text>
</comment>